<dbReference type="AlphaFoldDB" id="A0A8J3QB14"/>
<evidence type="ECO:0000259" key="4">
    <source>
        <dbReference type="Pfam" id="PF00933"/>
    </source>
</evidence>
<dbReference type="InterPro" id="IPR036962">
    <property type="entry name" value="Glyco_hydro_3_N_sf"/>
</dbReference>
<dbReference type="PANTHER" id="PTHR30480:SF16">
    <property type="entry name" value="GLYCOSIDE HYDROLASE FAMILY 3 DOMAIN PROTEIN"/>
    <property type="match status" value="1"/>
</dbReference>
<dbReference type="GO" id="GO:0005975">
    <property type="term" value="P:carbohydrate metabolic process"/>
    <property type="evidence" value="ECO:0007669"/>
    <property type="project" value="InterPro"/>
</dbReference>
<evidence type="ECO:0000256" key="3">
    <source>
        <dbReference type="ARBA" id="ARBA00023295"/>
    </source>
</evidence>
<keyword evidence="6" id="KW-1185">Reference proteome</keyword>
<dbReference type="InterPro" id="IPR001764">
    <property type="entry name" value="Glyco_hydro_3_N"/>
</dbReference>
<comment type="similarity">
    <text evidence="1">Belongs to the glycosyl hydrolase 3 family.</text>
</comment>
<organism evidence="5 6">
    <name type="scientific">Rhizocola hellebori</name>
    <dbReference type="NCBI Taxonomy" id="1392758"/>
    <lineage>
        <taxon>Bacteria</taxon>
        <taxon>Bacillati</taxon>
        <taxon>Actinomycetota</taxon>
        <taxon>Actinomycetes</taxon>
        <taxon>Micromonosporales</taxon>
        <taxon>Micromonosporaceae</taxon>
        <taxon>Rhizocola</taxon>
    </lineage>
</organism>
<gene>
    <name evidence="5" type="ORF">Rhe02_43730</name>
</gene>
<protein>
    <submittedName>
        <fullName evidence="5">Hydrolase</fullName>
    </submittedName>
</protein>
<dbReference type="EMBL" id="BONY01000026">
    <property type="protein sequence ID" value="GIH06306.1"/>
    <property type="molecule type" value="Genomic_DNA"/>
</dbReference>
<evidence type="ECO:0000313" key="6">
    <source>
        <dbReference type="Proteomes" id="UP000612899"/>
    </source>
</evidence>
<keyword evidence="3" id="KW-0326">Glycosidase</keyword>
<proteinExistence type="inferred from homology"/>
<reference evidence="5" key="1">
    <citation type="submission" date="2021-01" db="EMBL/GenBank/DDBJ databases">
        <title>Whole genome shotgun sequence of Rhizocola hellebori NBRC 109834.</title>
        <authorList>
            <person name="Komaki H."/>
            <person name="Tamura T."/>
        </authorList>
    </citation>
    <scope>NUCLEOTIDE SEQUENCE</scope>
    <source>
        <strain evidence="5">NBRC 109834</strain>
    </source>
</reference>
<dbReference type="RefSeq" id="WP_203910124.1">
    <property type="nucleotide sequence ID" value="NZ_BONY01000026.1"/>
</dbReference>
<sequence>MRLADALLQPAFEGTTPPDWIRRRLAHGLGGVVLFSRNIANPEQLAALTAALAAENPDVMIAVDEESGDVTRLDFERGSQRPGNYALGQVDDPALTEIVAADIGAQLAAAGITMNYAPTADVNNNPANPVIGVRSFGSDPGLVARHTAAWVRGLQSTGVAACAKHFPGHGDTGVDSHHGLPIIEAELSRLDSVELPPFRAAIDAGVRAIMTAHLLVPALDADYPATMSTAVLVDLLRTRLGFTGLVVTDAIEMASVAQRYGLARAGALAVAAGADAICIGGENYDEQTAVAVRDAIVDAVIDGTISEQRLVEAAQRVADFAVASAAARGVRKAAGDSWPAAGTTVGLTAARRALRITGPARLTGPAHVVEFTTGTNLAIEPRTPWGLGAPLRALRPDTTVVRLAEGATADDVLAGADGRIPVLVCRDPHRHPWLNALLGKVVAIRPETIVVEMGVTTGDPIGAAHLATYGAATVCGTAAAEVLAG</sequence>
<dbReference type="InterPro" id="IPR017853">
    <property type="entry name" value="GH"/>
</dbReference>
<dbReference type="Proteomes" id="UP000612899">
    <property type="component" value="Unassembled WGS sequence"/>
</dbReference>
<dbReference type="GO" id="GO:0004553">
    <property type="term" value="F:hydrolase activity, hydrolyzing O-glycosyl compounds"/>
    <property type="evidence" value="ECO:0007669"/>
    <property type="project" value="InterPro"/>
</dbReference>
<accession>A0A8J3QB14</accession>
<comment type="caution">
    <text evidence="5">The sequence shown here is derived from an EMBL/GenBank/DDBJ whole genome shotgun (WGS) entry which is preliminary data.</text>
</comment>
<keyword evidence="2 5" id="KW-0378">Hydrolase</keyword>
<dbReference type="PANTHER" id="PTHR30480">
    <property type="entry name" value="BETA-HEXOSAMINIDASE-RELATED"/>
    <property type="match status" value="1"/>
</dbReference>
<dbReference type="Gene3D" id="3.20.20.300">
    <property type="entry name" value="Glycoside hydrolase, family 3, N-terminal domain"/>
    <property type="match status" value="1"/>
</dbReference>
<evidence type="ECO:0000256" key="1">
    <source>
        <dbReference type="ARBA" id="ARBA00005336"/>
    </source>
</evidence>
<dbReference type="InterPro" id="IPR050226">
    <property type="entry name" value="NagZ_Beta-hexosaminidase"/>
</dbReference>
<feature type="domain" description="Glycoside hydrolase family 3 N-terminal" evidence="4">
    <location>
        <begin position="27"/>
        <end position="318"/>
    </location>
</feature>
<evidence type="ECO:0000313" key="5">
    <source>
        <dbReference type="EMBL" id="GIH06306.1"/>
    </source>
</evidence>
<dbReference type="Pfam" id="PF00933">
    <property type="entry name" value="Glyco_hydro_3"/>
    <property type="match status" value="1"/>
</dbReference>
<name>A0A8J3QB14_9ACTN</name>
<evidence type="ECO:0000256" key="2">
    <source>
        <dbReference type="ARBA" id="ARBA00022801"/>
    </source>
</evidence>
<dbReference type="GO" id="GO:0009254">
    <property type="term" value="P:peptidoglycan turnover"/>
    <property type="evidence" value="ECO:0007669"/>
    <property type="project" value="TreeGrafter"/>
</dbReference>
<dbReference type="SUPFAM" id="SSF51445">
    <property type="entry name" value="(Trans)glycosidases"/>
    <property type="match status" value="1"/>
</dbReference>